<organism evidence="2 3">
    <name type="scientific">Sphingomonas ursincola</name>
    <dbReference type="NCBI Taxonomy" id="56361"/>
    <lineage>
        <taxon>Bacteria</taxon>
        <taxon>Pseudomonadati</taxon>
        <taxon>Pseudomonadota</taxon>
        <taxon>Alphaproteobacteria</taxon>
        <taxon>Sphingomonadales</taxon>
        <taxon>Sphingomonadaceae</taxon>
        <taxon>Sphingomonas</taxon>
    </lineage>
</organism>
<dbReference type="SMART" id="SM00471">
    <property type="entry name" value="HDc"/>
    <property type="match status" value="1"/>
</dbReference>
<evidence type="ECO:0000313" key="2">
    <source>
        <dbReference type="EMBL" id="MBA1373669.1"/>
    </source>
</evidence>
<sequence length="182" mass="19991">MLTARFDAALAYASEAHRSQVRKGSNVPYISHLLGVASIALEFGADEDQAIAALLHDSVEDQGGLERLEDIRLRFGDRVARIVMDCTDAVQTPKPAWRTRKEQYLASLAQKDLDSLLVSLADKTHNAEAIAADRGQIGEAIWDRFTGGKDGSIWYYQELAKAFAAPFPQQVARLERAVAGFS</sequence>
<dbReference type="Gene3D" id="1.10.3210.10">
    <property type="entry name" value="Hypothetical protein af1432"/>
    <property type="match status" value="1"/>
</dbReference>
<proteinExistence type="predicted"/>
<protein>
    <submittedName>
        <fullName evidence="2">Bifunctional (P)ppGpp synthetase/guanosine-3',5'-bis(Diphosphate) 3'-pyrophosphohydrolase</fullName>
    </submittedName>
</protein>
<name>A0A7V8RC13_9SPHN</name>
<evidence type="ECO:0000313" key="3">
    <source>
        <dbReference type="Proteomes" id="UP000589292"/>
    </source>
</evidence>
<dbReference type="InterPro" id="IPR052194">
    <property type="entry name" value="MESH1"/>
</dbReference>
<accession>A0A7V8RC13</accession>
<gene>
    <name evidence="2" type="ORF">FG486_04915</name>
</gene>
<reference evidence="2 3" key="1">
    <citation type="journal article" date="1994" name="Int. J. Syst. Bacteriol.">
        <title>Phylogenetic positions of novel aerobic, bacteriochlorophyll a-containing bacteria and description of Roseococcus thiosulfatophilus gen. nov., sp. nov., Erythromicrobium ramosum gen. nov., sp. nov., and Erythrobacter litoralis sp. nov.</title>
        <authorList>
            <person name="Yurkov V."/>
            <person name="Stackebrandt E."/>
            <person name="Holmes A."/>
            <person name="Fuerst J.A."/>
            <person name="Hugenholtz P."/>
            <person name="Golecki J."/>
            <person name="Gad'on N."/>
            <person name="Gorlenko V.M."/>
            <person name="Kompantseva E.I."/>
            <person name="Drews G."/>
        </authorList>
    </citation>
    <scope>NUCLEOTIDE SEQUENCE [LARGE SCALE GENOMIC DNA]</scope>
    <source>
        <strain evidence="2 3">KR-99</strain>
    </source>
</reference>
<dbReference type="Proteomes" id="UP000589292">
    <property type="component" value="Unassembled WGS sequence"/>
</dbReference>
<keyword evidence="3" id="KW-1185">Reference proteome</keyword>
<comment type="caution">
    <text evidence="2">The sequence shown here is derived from an EMBL/GenBank/DDBJ whole genome shotgun (WGS) entry which is preliminary data.</text>
</comment>
<dbReference type="RefSeq" id="WP_181266654.1">
    <property type="nucleotide sequence ID" value="NZ_BAAAGB010000002.1"/>
</dbReference>
<dbReference type="GO" id="GO:0008893">
    <property type="term" value="F:guanosine-3',5'-bis(diphosphate) 3'-diphosphatase activity"/>
    <property type="evidence" value="ECO:0007669"/>
    <property type="project" value="TreeGrafter"/>
</dbReference>
<dbReference type="Pfam" id="PF13328">
    <property type="entry name" value="HD_4"/>
    <property type="match status" value="1"/>
</dbReference>
<dbReference type="PANTHER" id="PTHR46246">
    <property type="entry name" value="GUANOSINE-3',5'-BIS(DIPHOSPHATE) 3'-PYROPHOSPHOHYDROLASE MESH1"/>
    <property type="match status" value="1"/>
</dbReference>
<dbReference type="EMBL" id="VDES01000001">
    <property type="protein sequence ID" value="MBA1373669.1"/>
    <property type="molecule type" value="Genomic_DNA"/>
</dbReference>
<keyword evidence="2" id="KW-0378">Hydrolase</keyword>
<dbReference type="PANTHER" id="PTHR46246:SF1">
    <property type="entry name" value="GUANOSINE-3',5'-BIS(DIPHOSPHATE) 3'-PYROPHOSPHOHYDROLASE MESH1"/>
    <property type="match status" value="1"/>
</dbReference>
<dbReference type="AlphaFoldDB" id="A0A7V8RC13"/>
<evidence type="ECO:0000259" key="1">
    <source>
        <dbReference type="SMART" id="SM00471"/>
    </source>
</evidence>
<dbReference type="InterPro" id="IPR003607">
    <property type="entry name" value="HD/PDEase_dom"/>
</dbReference>
<dbReference type="SUPFAM" id="SSF109604">
    <property type="entry name" value="HD-domain/PDEase-like"/>
    <property type="match status" value="1"/>
</dbReference>
<dbReference type="CDD" id="cd00077">
    <property type="entry name" value="HDc"/>
    <property type="match status" value="1"/>
</dbReference>
<feature type="domain" description="HD/PDEase" evidence="1">
    <location>
        <begin position="25"/>
        <end position="136"/>
    </location>
</feature>